<organism evidence="7 8">
    <name type="scientific">Paralvinella palmiformis</name>
    <dbReference type="NCBI Taxonomy" id="53620"/>
    <lineage>
        <taxon>Eukaryota</taxon>
        <taxon>Metazoa</taxon>
        <taxon>Spiralia</taxon>
        <taxon>Lophotrochozoa</taxon>
        <taxon>Annelida</taxon>
        <taxon>Polychaeta</taxon>
        <taxon>Sedentaria</taxon>
        <taxon>Canalipalpata</taxon>
        <taxon>Terebellida</taxon>
        <taxon>Terebelliformia</taxon>
        <taxon>Alvinellidae</taxon>
        <taxon>Paralvinella</taxon>
    </lineage>
</organism>
<evidence type="ECO:0000256" key="5">
    <source>
        <dbReference type="SAM" id="SignalP"/>
    </source>
</evidence>
<dbReference type="InterPro" id="IPR028082">
    <property type="entry name" value="Peripla_BP_I"/>
</dbReference>
<evidence type="ECO:0000256" key="4">
    <source>
        <dbReference type="ARBA" id="ARBA00023136"/>
    </source>
</evidence>
<evidence type="ECO:0000256" key="3">
    <source>
        <dbReference type="ARBA" id="ARBA00022989"/>
    </source>
</evidence>
<proteinExistence type="predicted"/>
<dbReference type="PANTHER" id="PTHR44755:SF8">
    <property type="entry name" value="RECEPTOR LIGAND BINDING REGION DOMAIN-CONTAINING PROTEIN"/>
    <property type="match status" value="1"/>
</dbReference>
<dbReference type="SUPFAM" id="SSF53822">
    <property type="entry name" value="Periplasmic binding protein-like I"/>
    <property type="match status" value="1"/>
</dbReference>
<keyword evidence="2" id="KW-0812">Transmembrane</keyword>
<comment type="subcellular location">
    <subcellularLocation>
        <location evidence="1">Membrane</location>
    </subcellularLocation>
</comment>
<name>A0AAD9JBN8_9ANNE</name>
<dbReference type="GO" id="GO:0017046">
    <property type="term" value="F:peptide hormone binding"/>
    <property type="evidence" value="ECO:0007669"/>
    <property type="project" value="TreeGrafter"/>
</dbReference>
<keyword evidence="5" id="KW-0732">Signal</keyword>
<keyword evidence="4" id="KW-0472">Membrane</keyword>
<dbReference type="PANTHER" id="PTHR44755">
    <property type="entry name" value="NATRIURETIC PEPTIDE RECEPTOR 3-RELATED"/>
    <property type="match status" value="1"/>
</dbReference>
<protein>
    <recommendedName>
        <fullName evidence="6">Receptor ligand binding region domain-containing protein</fullName>
    </recommendedName>
</protein>
<dbReference type="Pfam" id="PF01094">
    <property type="entry name" value="ANF_receptor"/>
    <property type="match status" value="1"/>
</dbReference>
<dbReference type="GO" id="GO:0038023">
    <property type="term" value="F:signaling receptor activity"/>
    <property type="evidence" value="ECO:0007669"/>
    <property type="project" value="TreeGrafter"/>
</dbReference>
<accession>A0AAD9JBN8</accession>
<sequence>MTTLILILWITSVADGIHFRLGVTSHAVKAPYAGAAVSMAIDRAHNEGLLKGHTFSIPYRLGSCKDPAIGMDHAIELVEEEKVDAVFGLICSEVCIATGYYYTHFDVPTFPTACTSPDLDDRQLFPTLVRCAPTYNQMGNAFGVMVTQYGWKRVALFTQEDSPCVYGAEAIKSRMKLLNVTVAETLTFTKKIRDDEMEFKLDRLRGRTRSEY</sequence>
<dbReference type="Proteomes" id="UP001208570">
    <property type="component" value="Unassembled WGS sequence"/>
</dbReference>
<dbReference type="InterPro" id="IPR052612">
    <property type="entry name" value="ANP_Clearance_Receptor"/>
</dbReference>
<dbReference type="GO" id="GO:0007165">
    <property type="term" value="P:signal transduction"/>
    <property type="evidence" value="ECO:0007669"/>
    <property type="project" value="TreeGrafter"/>
</dbReference>
<gene>
    <name evidence="7" type="ORF">LSH36_433g00014</name>
</gene>
<dbReference type="GO" id="GO:0016020">
    <property type="term" value="C:membrane"/>
    <property type="evidence" value="ECO:0007669"/>
    <property type="project" value="UniProtKB-SubCell"/>
</dbReference>
<dbReference type="AlphaFoldDB" id="A0AAD9JBN8"/>
<feature type="domain" description="Receptor ligand binding region" evidence="6">
    <location>
        <begin position="34"/>
        <end position="195"/>
    </location>
</feature>
<feature type="signal peptide" evidence="5">
    <location>
        <begin position="1"/>
        <end position="16"/>
    </location>
</feature>
<reference evidence="7" key="1">
    <citation type="journal article" date="2023" name="Mol. Biol. Evol.">
        <title>Third-Generation Sequencing Reveals the Adaptive Role of the Epigenome in Three Deep-Sea Polychaetes.</title>
        <authorList>
            <person name="Perez M."/>
            <person name="Aroh O."/>
            <person name="Sun Y."/>
            <person name="Lan Y."/>
            <person name="Juniper S.K."/>
            <person name="Young C.R."/>
            <person name="Angers B."/>
            <person name="Qian P.Y."/>
        </authorList>
    </citation>
    <scope>NUCLEOTIDE SEQUENCE</scope>
    <source>
        <strain evidence="7">P08H-3</strain>
    </source>
</reference>
<dbReference type="EMBL" id="JAODUP010000433">
    <property type="protein sequence ID" value="KAK2149864.1"/>
    <property type="molecule type" value="Genomic_DNA"/>
</dbReference>
<evidence type="ECO:0000313" key="8">
    <source>
        <dbReference type="Proteomes" id="UP001208570"/>
    </source>
</evidence>
<comment type="caution">
    <text evidence="7">The sequence shown here is derived from an EMBL/GenBank/DDBJ whole genome shotgun (WGS) entry which is preliminary data.</text>
</comment>
<evidence type="ECO:0000256" key="2">
    <source>
        <dbReference type="ARBA" id="ARBA00022692"/>
    </source>
</evidence>
<keyword evidence="3" id="KW-1133">Transmembrane helix</keyword>
<evidence type="ECO:0000256" key="1">
    <source>
        <dbReference type="ARBA" id="ARBA00004370"/>
    </source>
</evidence>
<dbReference type="InterPro" id="IPR001828">
    <property type="entry name" value="ANF_lig-bd_rcpt"/>
</dbReference>
<dbReference type="Gene3D" id="3.40.50.2300">
    <property type="match status" value="2"/>
</dbReference>
<evidence type="ECO:0000313" key="7">
    <source>
        <dbReference type="EMBL" id="KAK2149864.1"/>
    </source>
</evidence>
<evidence type="ECO:0000259" key="6">
    <source>
        <dbReference type="Pfam" id="PF01094"/>
    </source>
</evidence>
<feature type="chain" id="PRO_5042134584" description="Receptor ligand binding region domain-containing protein" evidence="5">
    <location>
        <begin position="17"/>
        <end position="212"/>
    </location>
</feature>
<keyword evidence="8" id="KW-1185">Reference proteome</keyword>